<dbReference type="Pfam" id="PF00480">
    <property type="entry name" value="ROK"/>
    <property type="match status" value="1"/>
</dbReference>
<keyword evidence="3" id="KW-1185">Reference proteome</keyword>
<accession>A0A4R2LBV9</accession>
<keyword evidence="2" id="KW-0418">Kinase</keyword>
<dbReference type="InterPro" id="IPR000600">
    <property type="entry name" value="ROK"/>
</dbReference>
<keyword evidence="2" id="KW-0808">Transferase</keyword>
<proteinExistence type="inferred from homology"/>
<dbReference type="EMBL" id="SLXA01000002">
    <property type="protein sequence ID" value="TCO85727.1"/>
    <property type="molecule type" value="Genomic_DNA"/>
</dbReference>
<dbReference type="GO" id="GO:0016301">
    <property type="term" value="F:kinase activity"/>
    <property type="evidence" value="ECO:0007669"/>
    <property type="project" value="UniProtKB-KW"/>
</dbReference>
<dbReference type="SUPFAM" id="SSF53067">
    <property type="entry name" value="Actin-like ATPase domain"/>
    <property type="match status" value="1"/>
</dbReference>
<dbReference type="PANTHER" id="PTHR18964">
    <property type="entry name" value="ROK (REPRESSOR, ORF, KINASE) FAMILY"/>
    <property type="match status" value="1"/>
</dbReference>
<evidence type="ECO:0000256" key="1">
    <source>
        <dbReference type="ARBA" id="ARBA00006479"/>
    </source>
</evidence>
<protein>
    <submittedName>
        <fullName evidence="2">Glucokinase</fullName>
    </submittedName>
</protein>
<dbReference type="OrthoDB" id="9810372at2"/>
<dbReference type="PANTHER" id="PTHR18964:SF169">
    <property type="entry name" value="N-ACETYLMANNOSAMINE KINASE"/>
    <property type="match status" value="1"/>
</dbReference>
<gene>
    <name evidence="2" type="ORF">EV212_10242</name>
</gene>
<organism evidence="2 3">
    <name type="scientific">Frisingicoccus caecimuris</name>
    <dbReference type="NCBI Taxonomy" id="1796636"/>
    <lineage>
        <taxon>Bacteria</taxon>
        <taxon>Bacillati</taxon>
        <taxon>Bacillota</taxon>
        <taxon>Clostridia</taxon>
        <taxon>Lachnospirales</taxon>
        <taxon>Lachnospiraceae</taxon>
        <taxon>Frisingicoccus</taxon>
    </lineage>
</organism>
<comment type="similarity">
    <text evidence="1">Belongs to the ROK (NagC/XylR) family.</text>
</comment>
<sequence>MNNQYYIGVEIGGTKQQLAVGLSDGTILDSRQVKLVYRRGAEDILDWLLENIREYLAMAPYAGHIAGIGVGFGGPLETATGRVLSSLQVPGWKDFELKQWFEKSFGLPVNVVNDTVTGGFAELYKGAGRNSENFFYTNIGTGIGGGLYIHRKYYDGSGFGASYLGNMLVPDWRSLLPGGYTRTELLCSGRSIEKRLRSEGYIPKISSLSRCYGGDMGRITCADLAEAARAGDMFACVELDKIAESFSISLVNILAAQGVDTVVIGGGVAKMGDILFDRIRKFTDNLAFIANKGRYQILQSELLDDAVLVGALLVASGGYVEII</sequence>
<dbReference type="Gene3D" id="3.30.420.40">
    <property type="match status" value="2"/>
</dbReference>
<dbReference type="Proteomes" id="UP000295711">
    <property type="component" value="Unassembled WGS sequence"/>
</dbReference>
<dbReference type="AlphaFoldDB" id="A0A4R2LBV9"/>
<name>A0A4R2LBV9_9FIRM</name>
<evidence type="ECO:0000313" key="2">
    <source>
        <dbReference type="EMBL" id="TCO85727.1"/>
    </source>
</evidence>
<dbReference type="InterPro" id="IPR043129">
    <property type="entry name" value="ATPase_NBD"/>
</dbReference>
<dbReference type="CDD" id="cd23763">
    <property type="entry name" value="ASKHA_ATPase_ROK"/>
    <property type="match status" value="1"/>
</dbReference>
<evidence type="ECO:0000313" key="3">
    <source>
        <dbReference type="Proteomes" id="UP000295711"/>
    </source>
</evidence>
<dbReference type="RefSeq" id="WP_132088405.1">
    <property type="nucleotide sequence ID" value="NZ_JANKAQ010000001.1"/>
</dbReference>
<comment type="caution">
    <text evidence="2">The sequence shown here is derived from an EMBL/GenBank/DDBJ whole genome shotgun (WGS) entry which is preliminary data.</text>
</comment>
<reference evidence="2 3" key="1">
    <citation type="submission" date="2019-03" db="EMBL/GenBank/DDBJ databases">
        <title>Genomic Encyclopedia of Type Strains, Phase IV (KMG-IV): sequencing the most valuable type-strain genomes for metagenomic binning, comparative biology and taxonomic classification.</title>
        <authorList>
            <person name="Goeker M."/>
        </authorList>
    </citation>
    <scope>NUCLEOTIDE SEQUENCE [LARGE SCALE GENOMIC DNA]</scope>
    <source>
        <strain evidence="2 3">DSM 28559</strain>
    </source>
</reference>